<dbReference type="Gene3D" id="1.10.10.10">
    <property type="entry name" value="Winged helix-like DNA-binding domain superfamily/Winged helix DNA-binding domain"/>
    <property type="match status" value="1"/>
</dbReference>
<evidence type="ECO:0000313" key="4">
    <source>
        <dbReference type="Proteomes" id="UP000316316"/>
    </source>
</evidence>
<dbReference type="Proteomes" id="UP001264335">
    <property type="component" value="Unassembled WGS sequence"/>
</dbReference>
<dbReference type="EMBL" id="JARPWY010000033">
    <property type="protein sequence ID" value="MDT2515029.1"/>
    <property type="molecule type" value="Genomic_DNA"/>
</dbReference>
<dbReference type="EMBL" id="JARPWH010000005">
    <property type="protein sequence ID" value="MDT2401284.1"/>
    <property type="molecule type" value="Genomic_DNA"/>
</dbReference>
<evidence type="ECO:0000313" key="2">
    <source>
        <dbReference type="EMBL" id="MDT2515029.1"/>
    </source>
</evidence>
<comment type="caution">
    <text evidence="3">The sequence shown here is derived from an EMBL/GenBank/DDBJ whole genome shotgun (WGS) entry which is preliminary data.</text>
</comment>
<dbReference type="AlphaFoldDB" id="A0A2N8PSI8"/>
<dbReference type="InterPro" id="IPR036388">
    <property type="entry name" value="WH-like_DNA-bd_sf"/>
</dbReference>
<proteinExistence type="predicted"/>
<reference evidence="1 5" key="2">
    <citation type="submission" date="2023-03" db="EMBL/GenBank/DDBJ databases">
        <authorList>
            <person name="Shen W."/>
            <person name="Cai J."/>
        </authorList>
    </citation>
    <scope>NUCLEOTIDE SEQUENCE</scope>
    <source>
        <strain evidence="1">P33-2</strain>
        <strain evidence="2 5">Y2</strain>
    </source>
</reference>
<sequence length="94" mass="10929">MALPTRMAVLNYMFDHNEVDVKEVMSALKKDYGSEKQFNDKMYLDHLLALEANGLCEMTSYDLDKNSELVMRYMITEDGRQTVSKYVDAAYRKS</sequence>
<dbReference type="EMBL" id="PDXQ01000002">
    <property type="protein sequence ID" value="TRZ28889.1"/>
    <property type="molecule type" value="Genomic_DNA"/>
</dbReference>
<protein>
    <recommendedName>
        <fullName evidence="6">DNA-binding protein</fullName>
    </recommendedName>
</protein>
<dbReference type="InterPro" id="IPR036390">
    <property type="entry name" value="WH_DNA-bd_sf"/>
</dbReference>
<dbReference type="Proteomes" id="UP000316316">
    <property type="component" value="Unassembled WGS sequence"/>
</dbReference>
<dbReference type="SUPFAM" id="SSF46785">
    <property type="entry name" value="Winged helix' DNA-binding domain"/>
    <property type="match status" value="1"/>
</dbReference>
<organism evidence="3 4">
    <name type="scientific">Enterococcus avium</name>
    <name type="common">Streptococcus avium</name>
    <dbReference type="NCBI Taxonomy" id="33945"/>
    <lineage>
        <taxon>Bacteria</taxon>
        <taxon>Bacillati</taxon>
        <taxon>Bacillota</taxon>
        <taxon>Bacilli</taxon>
        <taxon>Lactobacillales</taxon>
        <taxon>Enterococcaceae</taxon>
        <taxon>Enterococcus</taxon>
    </lineage>
</organism>
<dbReference type="RefSeq" id="WP_016178647.1">
    <property type="nucleotide sequence ID" value="NZ_CAAKNX010000045.1"/>
</dbReference>
<evidence type="ECO:0008006" key="6">
    <source>
        <dbReference type="Google" id="ProtNLM"/>
    </source>
</evidence>
<accession>A0A2N8PSI8</accession>
<gene>
    <name evidence="3" type="ORF">AUF17_19490</name>
    <name evidence="1" type="ORF">P7D43_02790</name>
    <name evidence="2" type="ORF">P7D79_12460</name>
</gene>
<evidence type="ECO:0000313" key="1">
    <source>
        <dbReference type="EMBL" id="MDT2401284.1"/>
    </source>
</evidence>
<evidence type="ECO:0000313" key="5">
    <source>
        <dbReference type="Proteomes" id="UP001264335"/>
    </source>
</evidence>
<dbReference type="Proteomes" id="UP001260773">
    <property type="component" value="Unassembled WGS sequence"/>
</dbReference>
<reference evidence="3 4" key="1">
    <citation type="submission" date="2017-10" db="EMBL/GenBank/DDBJ databases">
        <title>FDA dAtabase for Regulatory Grade micrObial Sequences (FDA-ARGOS): Supporting development and validation of Infectious Disease Dx tests.</title>
        <authorList>
            <person name="Campos J."/>
            <person name="Goldberg B."/>
            <person name="Tallon L.J."/>
            <person name="Sadzewicz L."/>
            <person name="Sengamalay N."/>
            <person name="Ott S."/>
            <person name="Godinez A."/>
            <person name="Nagaraj S."/>
            <person name="Vyas G."/>
            <person name="Aluvathingal J."/>
            <person name="Nadendla S."/>
            <person name="Geyer C."/>
            <person name="Nandy P."/>
            <person name="Hobson J."/>
            <person name="Sichtig H."/>
        </authorList>
    </citation>
    <scope>NUCLEOTIDE SEQUENCE [LARGE SCALE GENOMIC DNA]</scope>
    <source>
        <strain evidence="3 4">FDAARGOS_185</strain>
    </source>
</reference>
<name>A0A2N8PSI8_ENTAV</name>
<evidence type="ECO:0000313" key="3">
    <source>
        <dbReference type="EMBL" id="TRZ28889.1"/>
    </source>
</evidence>